<dbReference type="GO" id="GO:0005840">
    <property type="term" value="C:ribosome"/>
    <property type="evidence" value="ECO:0007669"/>
    <property type="project" value="UniProtKB-KW"/>
</dbReference>
<dbReference type="Proteomes" id="UP000823890">
    <property type="component" value="Unassembled WGS sequence"/>
</dbReference>
<name>A0A9D2SVL1_9FIRM</name>
<accession>A0A9D2SVL1</accession>
<organism evidence="3 4">
    <name type="scientific">Candidatus Mediterraneibacter faecipullorum</name>
    <dbReference type="NCBI Taxonomy" id="2838670"/>
    <lineage>
        <taxon>Bacteria</taxon>
        <taxon>Bacillati</taxon>
        <taxon>Bacillota</taxon>
        <taxon>Clostridia</taxon>
        <taxon>Lachnospirales</taxon>
        <taxon>Lachnospiraceae</taxon>
        <taxon>Mediterraneibacter</taxon>
    </lineage>
</organism>
<evidence type="ECO:0000313" key="3">
    <source>
        <dbReference type="EMBL" id="HJC35475.1"/>
    </source>
</evidence>
<dbReference type="SUPFAM" id="SSF50104">
    <property type="entry name" value="Translation proteins SH3-like domain"/>
    <property type="match status" value="1"/>
</dbReference>
<sequence>MQLRPGMLVKSKAGRDKDHVYVIIRAEDEYVYVADGDLRPLRHMKRKNARHLQPILKMCLEQEPDDTAVRNLIRRFTRQGGSGLGTGTLKFQLQEEQICQKLT</sequence>
<dbReference type="CDD" id="cd06088">
    <property type="entry name" value="KOW_RPL14"/>
    <property type="match status" value="1"/>
</dbReference>
<reference evidence="3" key="1">
    <citation type="journal article" date="2021" name="PeerJ">
        <title>Extensive microbial diversity within the chicken gut microbiome revealed by metagenomics and culture.</title>
        <authorList>
            <person name="Gilroy R."/>
            <person name="Ravi A."/>
            <person name="Getino M."/>
            <person name="Pursley I."/>
            <person name="Horton D.L."/>
            <person name="Alikhan N.F."/>
            <person name="Baker D."/>
            <person name="Gharbi K."/>
            <person name="Hall N."/>
            <person name="Watson M."/>
            <person name="Adriaenssens E.M."/>
            <person name="Foster-Nyarko E."/>
            <person name="Jarju S."/>
            <person name="Secka A."/>
            <person name="Antonio M."/>
            <person name="Oren A."/>
            <person name="Chaudhuri R.R."/>
            <person name="La Ragione R."/>
            <person name="Hildebrand F."/>
            <person name="Pallen M.J."/>
        </authorList>
    </citation>
    <scope>NUCLEOTIDE SEQUENCE</scope>
    <source>
        <strain evidence="3">ChiW19-954</strain>
    </source>
</reference>
<evidence type="ECO:0000256" key="2">
    <source>
        <dbReference type="ARBA" id="ARBA00023274"/>
    </source>
</evidence>
<keyword evidence="1" id="KW-0689">Ribosomal protein</keyword>
<proteinExistence type="predicted"/>
<protein>
    <submittedName>
        <fullName evidence="3">KOW domain-containing RNA-binding protein</fullName>
    </submittedName>
</protein>
<evidence type="ECO:0000256" key="1">
    <source>
        <dbReference type="ARBA" id="ARBA00022980"/>
    </source>
</evidence>
<comment type="caution">
    <text evidence="3">The sequence shown here is derived from an EMBL/GenBank/DDBJ whole genome shotgun (WGS) entry which is preliminary data.</text>
</comment>
<dbReference type="EMBL" id="DWWO01000151">
    <property type="protein sequence ID" value="HJC35475.1"/>
    <property type="molecule type" value="Genomic_DNA"/>
</dbReference>
<dbReference type="AlphaFoldDB" id="A0A9D2SVL1"/>
<keyword evidence="2" id="KW-0687">Ribonucleoprotein</keyword>
<reference evidence="3" key="2">
    <citation type="submission" date="2021-04" db="EMBL/GenBank/DDBJ databases">
        <authorList>
            <person name="Gilroy R."/>
        </authorList>
    </citation>
    <scope>NUCLEOTIDE SEQUENCE</scope>
    <source>
        <strain evidence="3">ChiW19-954</strain>
    </source>
</reference>
<dbReference type="GO" id="GO:1990904">
    <property type="term" value="C:ribonucleoprotein complex"/>
    <property type="evidence" value="ECO:0007669"/>
    <property type="project" value="UniProtKB-KW"/>
</dbReference>
<dbReference type="InterPro" id="IPR041985">
    <property type="entry name" value="Ribosomal_eL14_KOW"/>
</dbReference>
<gene>
    <name evidence="3" type="ORF">H9758_12955</name>
</gene>
<evidence type="ECO:0000313" key="4">
    <source>
        <dbReference type="Proteomes" id="UP000823890"/>
    </source>
</evidence>
<dbReference type="InterPro" id="IPR008991">
    <property type="entry name" value="Translation_prot_SH3-like_sf"/>
</dbReference>